<accession>A0ABD0LC50</accession>
<comment type="caution">
    <text evidence="2">The sequence shown here is derived from an EMBL/GenBank/DDBJ whole genome shotgun (WGS) entry which is preliminary data.</text>
</comment>
<dbReference type="AlphaFoldDB" id="A0ABD0LC50"/>
<name>A0ABD0LC50_9CAEN</name>
<dbReference type="EMBL" id="JACVVK020000061">
    <property type="protein sequence ID" value="KAK7497099.1"/>
    <property type="molecule type" value="Genomic_DNA"/>
</dbReference>
<feature type="region of interest" description="Disordered" evidence="1">
    <location>
        <begin position="48"/>
        <end position="127"/>
    </location>
</feature>
<evidence type="ECO:0000313" key="2">
    <source>
        <dbReference type="EMBL" id="KAK7497099.1"/>
    </source>
</evidence>
<evidence type="ECO:0000313" key="3">
    <source>
        <dbReference type="Proteomes" id="UP001519460"/>
    </source>
</evidence>
<reference evidence="2 3" key="1">
    <citation type="journal article" date="2023" name="Sci. Data">
        <title>Genome assembly of the Korean intertidal mud-creeper Batillaria attramentaria.</title>
        <authorList>
            <person name="Patra A.K."/>
            <person name="Ho P.T."/>
            <person name="Jun S."/>
            <person name="Lee S.J."/>
            <person name="Kim Y."/>
            <person name="Won Y.J."/>
        </authorList>
    </citation>
    <scope>NUCLEOTIDE SEQUENCE [LARGE SCALE GENOMIC DNA]</scope>
    <source>
        <strain evidence="2">Wonlab-2016</strain>
    </source>
</reference>
<sequence length="127" mass="14731">MDKADLVKPYPPTKSSVIISARRRYCDSRRFMHDVTIRFHGRRVHVPRDRGLPGWPIKSAPWHSARAKHRRPLSSQTIATQRRRFPSPRQAKPTALLTCETGPKTREAKSLRETETVHVPTWQQYPG</sequence>
<dbReference type="Proteomes" id="UP001519460">
    <property type="component" value="Unassembled WGS sequence"/>
</dbReference>
<protein>
    <submittedName>
        <fullName evidence="2">Uncharacterized protein</fullName>
    </submittedName>
</protein>
<evidence type="ECO:0000256" key="1">
    <source>
        <dbReference type="SAM" id="MobiDB-lite"/>
    </source>
</evidence>
<feature type="compositionally biased region" description="Basic and acidic residues" evidence="1">
    <location>
        <begin position="103"/>
        <end position="116"/>
    </location>
</feature>
<gene>
    <name evidence="2" type="ORF">BaRGS_00011629</name>
</gene>
<organism evidence="2 3">
    <name type="scientific">Batillaria attramentaria</name>
    <dbReference type="NCBI Taxonomy" id="370345"/>
    <lineage>
        <taxon>Eukaryota</taxon>
        <taxon>Metazoa</taxon>
        <taxon>Spiralia</taxon>
        <taxon>Lophotrochozoa</taxon>
        <taxon>Mollusca</taxon>
        <taxon>Gastropoda</taxon>
        <taxon>Caenogastropoda</taxon>
        <taxon>Sorbeoconcha</taxon>
        <taxon>Cerithioidea</taxon>
        <taxon>Batillariidae</taxon>
        <taxon>Batillaria</taxon>
    </lineage>
</organism>
<keyword evidence="3" id="KW-1185">Reference proteome</keyword>
<proteinExistence type="predicted"/>